<evidence type="ECO:0000259" key="1">
    <source>
        <dbReference type="SMART" id="SM00382"/>
    </source>
</evidence>
<dbReference type="SUPFAM" id="SSF52540">
    <property type="entry name" value="P-loop containing nucleoside triphosphate hydrolases"/>
    <property type="match status" value="1"/>
</dbReference>
<protein>
    <submittedName>
        <fullName evidence="2">Bacterial dnaA protein</fullName>
    </submittedName>
</protein>
<dbReference type="Gene3D" id="3.40.50.300">
    <property type="entry name" value="P-loop containing nucleotide triphosphate hydrolases"/>
    <property type="match status" value="1"/>
</dbReference>
<dbReference type="EMBL" id="BK016182">
    <property type="protein sequence ID" value="DAG00577.1"/>
    <property type="molecule type" value="Genomic_DNA"/>
</dbReference>
<sequence>MNVNKAIKEINNALTNTVVEIYGDSGSGKSYIADKVAETKDFALLIDSLMQRTEGQYYIIQSNKLEDAEELIKDFDLIVIDDFFQLAGDPRDNIYKLQEWVYNNRKLSVILINQIRANFNERRPEKFVPYADYLLQRYADRRFFTEFKDGEYVITQVK</sequence>
<dbReference type="InterPro" id="IPR027417">
    <property type="entry name" value="P-loop_NTPase"/>
</dbReference>
<feature type="domain" description="AAA+ ATPase" evidence="1">
    <location>
        <begin position="15"/>
        <end position="132"/>
    </location>
</feature>
<reference evidence="2" key="1">
    <citation type="journal article" date="2021" name="Proc. Natl. Acad. Sci. U.S.A.">
        <title>A Catalog of Tens of Thousands of Viruses from Human Metagenomes Reveals Hidden Associations with Chronic Diseases.</title>
        <authorList>
            <person name="Tisza M.J."/>
            <person name="Buck C.B."/>
        </authorList>
    </citation>
    <scope>NUCLEOTIDE SEQUENCE</scope>
    <source>
        <strain evidence="2">CtJ2i1</strain>
    </source>
</reference>
<accession>A0A8S5V1I5</accession>
<organism evidence="2">
    <name type="scientific">Myoviridae sp. ctJ2i1</name>
    <dbReference type="NCBI Taxonomy" id="2825079"/>
    <lineage>
        <taxon>Viruses</taxon>
        <taxon>Duplodnaviria</taxon>
        <taxon>Heunggongvirae</taxon>
        <taxon>Uroviricota</taxon>
        <taxon>Caudoviricetes</taxon>
    </lineage>
</organism>
<dbReference type="SMART" id="SM00382">
    <property type="entry name" value="AAA"/>
    <property type="match status" value="1"/>
</dbReference>
<proteinExistence type="predicted"/>
<evidence type="ECO:0000313" key="2">
    <source>
        <dbReference type="EMBL" id="DAG00577.1"/>
    </source>
</evidence>
<dbReference type="InterPro" id="IPR003593">
    <property type="entry name" value="AAA+_ATPase"/>
</dbReference>
<name>A0A8S5V1I5_9CAUD</name>